<dbReference type="Pfam" id="PF13424">
    <property type="entry name" value="TPR_12"/>
    <property type="match status" value="2"/>
</dbReference>
<dbReference type="SMART" id="SM00028">
    <property type="entry name" value="TPR"/>
    <property type="match status" value="7"/>
</dbReference>
<feature type="repeat" description="TPR" evidence="1">
    <location>
        <begin position="676"/>
        <end position="709"/>
    </location>
</feature>
<feature type="repeat" description="TPR" evidence="1">
    <location>
        <begin position="756"/>
        <end position="789"/>
    </location>
</feature>
<sequence length="936" mass="105111">MSTDAPISQLKKKLIETTKGTVHVAAMALDVAASATQNVPYLGAISKVLVQVLKIIDEVDVCKSTWKVVMSKIQDIHTIVDDFRMLCEREEMMEDELPDTIKKAFKKFEGCLLKVISTMNDCKTDSRRFGDQIRLVHKRSELKAAANQCSDEVVLALNLFQVNLQIDQVKMIRDQSKMIRDQSKRIDDLVNVLGPHGRLISNFNSVSASLLPPTPLIFHGRSVEVDHVVDLILNHAPARVAIVGSGGIGKTSIALTSIHHAKVEKEFLCQRFFLSCEAILTADTLVLELLMLFGLSVDSSGPMSPMDTLRLFLQSMTSKCLLCLDNFEIPWDSDKDRIESLLMSITVQHLTLIITSRDSDRPRGIKWTPPLLPPVQPLEVNAAIKTWDDISHGHDDFSLLLINAVDCIPLAITLLSQLAESDASEALWASWNSESTRLVKSDGCAHRLNNLELSIELSLRGPRVRGCSGALDFFIILCMLPQGLPESRIPEFETSFRKDFTGIRSAIRVLKQCSLAYTQDGFLRVLSPVRQYTQSHPELSTPLSETLFSLMADLYFNQIPNNLFDIPSSVFQQIHFEIANISAVLDICLAKYANIQYTLQKIIEFSFICRYLAVYDTRLLSKAASIAHDHSPSQEGDCYYEQAVMYLRLNNLDEAENMLKTCLRLHTDINDRIHQANDLRRLGELYIKLNQLEDAEKWLQSALNLYTELDAQLGRANVLQELGNLYTRLNRLEDADKSLQSALGLHTPVRDRFGQANDLQALGMLYTRLNRLKDAEKNLQSALDLHTEITDRFGLAGDLHALGELYIGLNRLEDAEKILQSACILHTEVNDRLGLAGDLQALGELFIRLNRLEDADKSFQSALNLYIKLGSGRGQGNALKGLGNLSITQCKFAEAEDFLTRAMDEYRCGCLPWGQQLVEELFKLLCKKQKEQADMM</sequence>
<dbReference type="Gene3D" id="1.25.40.10">
    <property type="entry name" value="Tetratricopeptide repeat domain"/>
    <property type="match status" value="2"/>
</dbReference>
<dbReference type="InterPro" id="IPR027417">
    <property type="entry name" value="P-loop_NTPase"/>
</dbReference>
<evidence type="ECO:0000256" key="1">
    <source>
        <dbReference type="PROSITE-ProRule" id="PRU00339"/>
    </source>
</evidence>
<gene>
    <name evidence="2" type="ORF">DFH08DRAFT_784939</name>
</gene>
<dbReference type="InterPro" id="IPR036537">
    <property type="entry name" value="Adaptor_Cbl_N_dom_sf"/>
</dbReference>
<dbReference type="Proteomes" id="UP001218218">
    <property type="component" value="Unassembled WGS sequence"/>
</dbReference>
<feature type="repeat" description="TPR" evidence="1">
    <location>
        <begin position="716"/>
        <end position="749"/>
    </location>
</feature>
<protein>
    <recommendedName>
        <fullName evidence="4">TPR-like protein</fullName>
    </recommendedName>
</protein>
<dbReference type="Gene3D" id="3.40.50.300">
    <property type="entry name" value="P-loop containing nucleotide triphosphate hydrolases"/>
    <property type="match status" value="1"/>
</dbReference>
<dbReference type="InterPro" id="IPR019734">
    <property type="entry name" value="TPR_rpt"/>
</dbReference>
<dbReference type="PANTHER" id="PTHR47691">
    <property type="entry name" value="REGULATOR-RELATED"/>
    <property type="match status" value="1"/>
</dbReference>
<keyword evidence="1" id="KW-0802">TPR repeat</keyword>
<evidence type="ECO:0000313" key="2">
    <source>
        <dbReference type="EMBL" id="KAJ7334832.1"/>
    </source>
</evidence>
<name>A0AAD6ZR56_9AGAR</name>
<dbReference type="AlphaFoldDB" id="A0AAD6ZR56"/>
<organism evidence="2 3">
    <name type="scientific">Mycena albidolilacea</name>
    <dbReference type="NCBI Taxonomy" id="1033008"/>
    <lineage>
        <taxon>Eukaryota</taxon>
        <taxon>Fungi</taxon>
        <taxon>Dikarya</taxon>
        <taxon>Basidiomycota</taxon>
        <taxon>Agaricomycotina</taxon>
        <taxon>Agaricomycetes</taxon>
        <taxon>Agaricomycetidae</taxon>
        <taxon>Agaricales</taxon>
        <taxon>Marasmiineae</taxon>
        <taxon>Mycenaceae</taxon>
        <taxon>Mycena</taxon>
    </lineage>
</organism>
<accession>A0AAD6ZR56</accession>
<evidence type="ECO:0008006" key="4">
    <source>
        <dbReference type="Google" id="ProtNLM"/>
    </source>
</evidence>
<dbReference type="Gene3D" id="1.20.930.20">
    <property type="entry name" value="Adaptor protein Cbl, N-terminal domain"/>
    <property type="match status" value="1"/>
</dbReference>
<dbReference type="SUPFAM" id="SSF52540">
    <property type="entry name" value="P-loop containing nucleoside triphosphate hydrolases"/>
    <property type="match status" value="1"/>
</dbReference>
<dbReference type="PROSITE" id="PS50005">
    <property type="entry name" value="TPR"/>
    <property type="match status" value="3"/>
</dbReference>
<keyword evidence="3" id="KW-1185">Reference proteome</keyword>
<comment type="caution">
    <text evidence="2">The sequence shown here is derived from an EMBL/GenBank/DDBJ whole genome shotgun (WGS) entry which is preliminary data.</text>
</comment>
<dbReference type="PANTHER" id="PTHR47691:SF3">
    <property type="entry name" value="HTH-TYPE TRANSCRIPTIONAL REGULATOR RV0890C-RELATED"/>
    <property type="match status" value="1"/>
</dbReference>
<dbReference type="CDD" id="cd21037">
    <property type="entry name" value="MLKL_NTD"/>
    <property type="match status" value="1"/>
</dbReference>
<proteinExistence type="predicted"/>
<dbReference type="SUPFAM" id="SSF48452">
    <property type="entry name" value="TPR-like"/>
    <property type="match status" value="2"/>
</dbReference>
<dbReference type="InterPro" id="IPR059179">
    <property type="entry name" value="MLKL-like_MCAfunc"/>
</dbReference>
<dbReference type="EMBL" id="JARIHO010000032">
    <property type="protein sequence ID" value="KAJ7334832.1"/>
    <property type="molecule type" value="Genomic_DNA"/>
</dbReference>
<dbReference type="GO" id="GO:0007166">
    <property type="term" value="P:cell surface receptor signaling pathway"/>
    <property type="evidence" value="ECO:0007669"/>
    <property type="project" value="InterPro"/>
</dbReference>
<evidence type="ECO:0000313" key="3">
    <source>
        <dbReference type="Proteomes" id="UP001218218"/>
    </source>
</evidence>
<dbReference type="InterPro" id="IPR011990">
    <property type="entry name" value="TPR-like_helical_dom_sf"/>
</dbReference>
<reference evidence="2" key="1">
    <citation type="submission" date="2023-03" db="EMBL/GenBank/DDBJ databases">
        <title>Massive genome expansion in bonnet fungi (Mycena s.s.) driven by repeated elements and novel gene families across ecological guilds.</title>
        <authorList>
            <consortium name="Lawrence Berkeley National Laboratory"/>
            <person name="Harder C.B."/>
            <person name="Miyauchi S."/>
            <person name="Viragh M."/>
            <person name="Kuo A."/>
            <person name="Thoen E."/>
            <person name="Andreopoulos B."/>
            <person name="Lu D."/>
            <person name="Skrede I."/>
            <person name="Drula E."/>
            <person name="Henrissat B."/>
            <person name="Morin E."/>
            <person name="Kohler A."/>
            <person name="Barry K."/>
            <person name="LaButti K."/>
            <person name="Morin E."/>
            <person name="Salamov A."/>
            <person name="Lipzen A."/>
            <person name="Mereny Z."/>
            <person name="Hegedus B."/>
            <person name="Baldrian P."/>
            <person name="Stursova M."/>
            <person name="Weitz H."/>
            <person name="Taylor A."/>
            <person name="Grigoriev I.V."/>
            <person name="Nagy L.G."/>
            <person name="Martin F."/>
            <person name="Kauserud H."/>
        </authorList>
    </citation>
    <scope>NUCLEOTIDE SEQUENCE</scope>
    <source>
        <strain evidence="2">CBHHK002</strain>
    </source>
</reference>